<keyword evidence="8" id="KW-1185">Reference proteome</keyword>
<feature type="domain" description="S1 motif" evidence="6">
    <location>
        <begin position="279"/>
        <end position="344"/>
    </location>
</feature>
<proteinExistence type="predicted"/>
<dbReference type="InterPro" id="IPR048059">
    <property type="entry name" value="Rrp5_S1_rpt_hs1_sc1"/>
</dbReference>
<feature type="region of interest" description="Disordered" evidence="5">
    <location>
        <begin position="189"/>
        <end position="211"/>
    </location>
</feature>
<feature type="compositionally biased region" description="Basic and acidic residues" evidence="5">
    <location>
        <begin position="101"/>
        <end position="116"/>
    </location>
</feature>
<dbReference type="InterPro" id="IPR003029">
    <property type="entry name" value="S1_domain"/>
</dbReference>
<dbReference type="SUPFAM" id="SSF50249">
    <property type="entry name" value="Nucleic acid-binding proteins"/>
    <property type="match status" value="4"/>
</dbReference>
<evidence type="ECO:0000313" key="7">
    <source>
        <dbReference type="EMBL" id="KZO92777.1"/>
    </source>
</evidence>
<dbReference type="FunFam" id="2.40.50.140:FF:000103">
    <property type="entry name" value="protein RRP5 homolog"/>
    <property type="match status" value="2"/>
</dbReference>
<accession>A0A167IM61</accession>
<feature type="domain" description="S1 motif" evidence="6">
    <location>
        <begin position="633"/>
        <end position="702"/>
    </location>
</feature>
<keyword evidence="4" id="KW-0539">Nucleus</keyword>
<dbReference type="PANTHER" id="PTHR23270:SF10">
    <property type="entry name" value="PROTEIN RRP5 HOMOLOG"/>
    <property type="match status" value="1"/>
</dbReference>
<evidence type="ECO:0000259" key="6">
    <source>
        <dbReference type="PROSITE" id="PS50126"/>
    </source>
</evidence>
<dbReference type="InterPro" id="IPR057301">
    <property type="entry name" value="Rrp5_OB_4th"/>
</dbReference>
<keyword evidence="2" id="KW-0698">rRNA processing</keyword>
<dbReference type="SUPFAM" id="SSF48452">
    <property type="entry name" value="TPR-like"/>
    <property type="match status" value="1"/>
</dbReference>
<evidence type="ECO:0000313" key="8">
    <source>
        <dbReference type="Proteomes" id="UP000076738"/>
    </source>
</evidence>
<dbReference type="GO" id="GO:0032040">
    <property type="term" value="C:small-subunit processome"/>
    <property type="evidence" value="ECO:0007669"/>
    <property type="project" value="TreeGrafter"/>
</dbReference>
<dbReference type="AlphaFoldDB" id="A0A167IM61"/>
<evidence type="ECO:0000256" key="4">
    <source>
        <dbReference type="ARBA" id="ARBA00023242"/>
    </source>
</evidence>
<feature type="region of interest" description="Disordered" evidence="5">
    <location>
        <begin position="101"/>
        <end position="138"/>
    </location>
</feature>
<dbReference type="Gene3D" id="1.25.40.10">
    <property type="entry name" value="Tetratricopeptide repeat domain"/>
    <property type="match status" value="1"/>
</dbReference>
<evidence type="ECO:0000256" key="3">
    <source>
        <dbReference type="ARBA" id="ARBA00022737"/>
    </source>
</evidence>
<dbReference type="GO" id="GO:0003723">
    <property type="term" value="F:RNA binding"/>
    <property type="evidence" value="ECO:0007669"/>
    <property type="project" value="TreeGrafter"/>
</dbReference>
<evidence type="ECO:0000256" key="2">
    <source>
        <dbReference type="ARBA" id="ARBA00022552"/>
    </source>
</evidence>
<sequence>MAAPKRPLEGDSAGRPAKKAKPAHANAPASEKAASKPKVQGGVPSLKPAFLQKKTKAADSESKGDAGAQKRKSLLVADDIDFPRGGGTELTAHEVREARQEAKSEMRAETEKEKASASRKRRLSAKGAIESRAEASGTRVEHLNYKRLQVGTKLLGRIAAIYPLHLVLSLPDQLAGHVPITHITSQLTAQLEKEEATPSASGSEDEEEDPMAAPELNTIFRVGQYVTASVTVVRSAGTRTTLDLGKPRSDMEAMARRVELTLVPEVVNEGVVVKDVVPGFMISGAIKGVEDHGYSIDVGIHSLSGFLPFTNTPNPEERLSIGHLLSCSVAKLGENRRVCTLSTLPEKSHKVISEVSNVVSVLPGTLVRGLVTASAPSGLNVQILGFFDGTIELTHLPKEPAAYTVGSKLKARVLWHLPGSSPPKFALSAMPHVVRLEAPMIDGTQLQEMYTYGMIVHGVRVVRVEAEWSLLVELEDGTRGFVHIGQIADEHIPALSPTSGAWKVGTTHEARVLGFYGLDGLLQLSLKPSVLARKFLQTGDFQAGEIVKGTIQRLTDVGMFVDVGGNISGRVAPDHYADIILKHPEKRYRSGASVKCRILAVDPEHGKLSLTCKKSLLNSDLPIIAKIEDAKPDMIADAVVFKLLSSGALIMFYGRVKGFIPLREASETYVKSIEDVLRIGQTVKVKVLSVNAEAGNVLASIRQTLTGYHPATPPVDDITVGSTVQGEIIATIEDARPDIGANAMPSNSTAKDAAPPPTLQLPGGFQWSNAAAEAEDEEMGSVVSEAESRAPESQPKKRKKKGTQIEEDLTLSMQERAPESVGDFERLLLGSPNSSFLWIQFMSFYLQLSEIDKAREIARRALNVINFREEQEKLNVWIALLNLENTAGTDETLEKIFLEAARANDSKTMHLRLATIFDESRKLEKAEEMHKRAVKKFSQSSKVWTLFGQHYMSHGKLEEARDLLPRSLKSLEKRKHIKTILKFALMEYELGDPERGKTLFEAIVDSHAKRLDLWFVYADMEAKQGDLQAARKLFDRMLTIKLNTFRAKSVFKKWLELEKRLGDEEGQELVKARAVEWMQNNS</sequence>
<dbReference type="PANTHER" id="PTHR23270">
    <property type="entry name" value="PROGRAMMED CELL DEATH PROTEIN 11 PRE-RRNA PROCESSING PROTEIN RRP5"/>
    <property type="match status" value="1"/>
</dbReference>
<dbReference type="Pfam" id="PF00575">
    <property type="entry name" value="S1"/>
    <property type="match status" value="2"/>
</dbReference>
<reference evidence="7 8" key="1">
    <citation type="journal article" date="2016" name="Mol. Biol. Evol.">
        <title>Comparative Genomics of Early-Diverging Mushroom-Forming Fungi Provides Insights into the Origins of Lignocellulose Decay Capabilities.</title>
        <authorList>
            <person name="Nagy L.G."/>
            <person name="Riley R."/>
            <person name="Tritt A."/>
            <person name="Adam C."/>
            <person name="Daum C."/>
            <person name="Floudas D."/>
            <person name="Sun H."/>
            <person name="Yadav J.S."/>
            <person name="Pangilinan J."/>
            <person name="Larsson K.H."/>
            <person name="Matsuura K."/>
            <person name="Barry K."/>
            <person name="Labutti K."/>
            <person name="Kuo R."/>
            <person name="Ohm R.A."/>
            <person name="Bhattacharya S.S."/>
            <person name="Shirouzu T."/>
            <person name="Yoshinaga Y."/>
            <person name="Martin F.M."/>
            <person name="Grigoriev I.V."/>
            <person name="Hibbett D.S."/>
        </authorList>
    </citation>
    <scope>NUCLEOTIDE SEQUENCE [LARGE SCALE GENOMIC DNA]</scope>
    <source>
        <strain evidence="7 8">TUFC12733</strain>
    </source>
</reference>
<dbReference type="CDD" id="cd05693">
    <property type="entry name" value="S1_Rrp5_repeat_hs1_sc1"/>
    <property type="match status" value="1"/>
</dbReference>
<feature type="region of interest" description="Disordered" evidence="5">
    <location>
        <begin position="1"/>
        <end position="77"/>
    </location>
</feature>
<dbReference type="Pfam" id="PF24685">
    <property type="entry name" value="OB_RRP5_4th"/>
    <property type="match status" value="1"/>
</dbReference>
<feature type="domain" description="S1 motif" evidence="6">
    <location>
        <begin position="544"/>
        <end position="613"/>
    </location>
</feature>
<feature type="region of interest" description="Disordered" evidence="5">
    <location>
        <begin position="739"/>
        <end position="809"/>
    </location>
</feature>
<dbReference type="InterPro" id="IPR011990">
    <property type="entry name" value="TPR-like_helical_dom_sf"/>
</dbReference>
<dbReference type="EMBL" id="KV417307">
    <property type="protein sequence ID" value="KZO92777.1"/>
    <property type="molecule type" value="Genomic_DNA"/>
</dbReference>
<feature type="domain" description="S1 motif" evidence="6">
    <location>
        <begin position="453"/>
        <end position="527"/>
    </location>
</feature>
<dbReference type="GO" id="GO:0006364">
    <property type="term" value="P:rRNA processing"/>
    <property type="evidence" value="ECO:0007669"/>
    <property type="project" value="UniProtKB-KW"/>
</dbReference>
<feature type="compositionally biased region" description="Low complexity" evidence="5">
    <location>
        <begin position="23"/>
        <end position="38"/>
    </location>
</feature>
<dbReference type="SMART" id="SM00316">
    <property type="entry name" value="S1"/>
    <property type="match status" value="6"/>
</dbReference>
<dbReference type="Pfam" id="PF23240">
    <property type="entry name" value="HAT_PRP39_N"/>
    <property type="match status" value="1"/>
</dbReference>
<dbReference type="PROSITE" id="PS50126">
    <property type="entry name" value="S1"/>
    <property type="match status" value="6"/>
</dbReference>
<organism evidence="7 8">
    <name type="scientific">Calocera viscosa (strain TUFC12733)</name>
    <dbReference type="NCBI Taxonomy" id="1330018"/>
    <lineage>
        <taxon>Eukaryota</taxon>
        <taxon>Fungi</taxon>
        <taxon>Dikarya</taxon>
        <taxon>Basidiomycota</taxon>
        <taxon>Agaricomycotina</taxon>
        <taxon>Dacrymycetes</taxon>
        <taxon>Dacrymycetales</taxon>
        <taxon>Dacrymycetaceae</taxon>
        <taxon>Calocera</taxon>
    </lineage>
</organism>
<dbReference type="STRING" id="1330018.A0A167IM61"/>
<dbReference type="InterPro" id="IPR012340">
    <property type="entry name" value="NA-bd_OB-fold"/>
</dbReference>
<dbReference type="InterPro" id="IPR045209">
    <property type="entry name" value="Rrp5"/>
</dbReference>
<dbReference type="SMART" id="SM00386">
    <property type="entry name" value="HAT"/>
    <property type="match status" value="5"/>
</dbReference>
<dbReference type="CDD" id="cd05697">
    <property type="entry name" value="S1_Rrp5_repeat_hs5"/>
    <property type="match status" value="1"/>
</dbReference>
<dbReference type="OrthoDB" id="412781at2759"/>
<protein>
    <recommendedName>
        <fullName evidence="6">S1 motif domain-containing protein</fullName>
    </recommendedName>
</protein>
<feature type="compositionally biased region" description="Basic and acidic residues" evidence="5">
    <location>
        <begin position="129"/>
        <end position="138"/>
    </location>
</feature>
<dbReference type="InterPro" id="IPR003107">
    <property type="entry name" value="HAT"/>
</dbReference>
<feature type="domain" description="S1 motif" evidence="6">
    <location>
        <begin position="151"/>
        <end position="245"/>
    </location>
</feature>
<name>A0A167IM61_CALVF</name>
<dbReference type="Proteomes" id="UP000076738">
    <property type="component" value="Unassembled WGS sequence"/>
</dbReference>
<evidence type="ECO:0000256" key="1">
    <source>
        <dbReference type="ARBA" id="ARBA00004604"/>
    </source>
</evidence>
<gene>
    <name evidence="7" type="ORF">CALVIDRAFT_540664</name>
</gene>
<feature type="domain" description="S1 motif" evidence="6">
    <location>
        <begin position="364"/>
        <end position="414"/>
    </location>
</feature>
<keyword evidence="3" id="KW-0677">Repeat</keyword>
<evidence type="ECO:0000256" key="5">
    <source>
        <dbReference type="SAM" id="MobiDB-lite"/>
    </source>
</evidence>
<comment type="subcellular location">
    <subcellularLocation>
        <location evidence="1">Nucleus</location>
        <location evidence="1">Nucleolus</location>
    </subcellularLocation>
</comment>
<dbReference type="Gene3D" id="2.40.50.140">
    <property type="entry name" value="Nucleic acid-binding proteins"/>
    <property type="match status" value="5"/>
</dbReference>